<organism evidence="1 2">
    <name type="scientific">Pandoravirus salinus</name>
    <dbReference type="NCBI Taxonomy" id="1349410"/>
    <lineage>
        <taxon>Viruses</taxon>
        <taxon>Pandoravirus</taxon>
    </lineage>
</organism>
<dbReference type="Proteomes" id="UP000204584">
    <property type="component" value="Segment"/>
</dbReference>
<reference evidence="1 2" key="1">
    <citation type="journal article" date="2013" name="Science">
        <title>Pandoraviruses: amoeba viruses with genomes up to 2.5 Mb reaching that of parasitic eukaryotes.</title>
        <authorList>
            <person name="Philippe N."/>
            <person name="Legendre M."/>
            <person name="Doutre G."/>
            <person name="Coute Y."/>
            <person name="Poirot O."/>
            <person name="Lescot M."/>
            <person name="Arslan D."/>
            <person name="Seltzer V."/>
            <person name="Bertaux L."/>
            <person name="Bruley C."/>
            <person name="Garin J."/>
            <person name="Claverie J.M."/>
            <person name="Abergel C."/>
        </authorList>
    </citation>
    <scope>NUCLEOTIDE SEQUENCE [LARGE SCALE GENOMIC DNA]</scope>
</reference>
<gene>
    <name evidence="1" type="ORF">psal_cds_1348</name>
</gene>
<accession>S4W1Q7</accession>
<evidence type="ECO:0000313" key="1">
    <source>
        <dbReference type="EMBL" id="AGO85741.1"/>
    </source>
</evidence>
<proteinExistence type="predicted"/>
<keyword evidence="2" id="KW-1185">Reference proteome</keyword>
<name>S4W1Q7_9VIRU</name>
<dbReference type="GeneID" id="16607528"/>
<sequence>MPRHRWLLLKKKRTCALVTLFWSLSRHPLLQSPNTSIFCTTTTTDTAHVQLGRSLCGPAEFFVDPFDWLPDEMLDKILTGKSERDGRTYLPIKWRWTAAAVSQRWRATVTRAASTEHVSVGHSTDDTYTWTKHLQMRRGYVASASVVRDLAASTHDVGAVVDLFKGSRVPPLFIAIAIAAADTGHAAEQARLLTDGLGVEEHESLVKAAARVGALRFVRHLIPRCRRWNLCDATVTATNKDHDQIVRALLEAQGHHIRASFIRSLWRTVGCAKAARTAKLLILWERDLKGKEPAWEHGMWWTSRELSEWMESAACVGWLGSLDFCDDHRLRYSPARLFAIAAQDGHHAFCREVADRHPLCVPNAD</sequence>
<protein>
    <recommendedName>
        <fullName evidence="3">F-box incomplete domain containing protein</fullName>
    </recommendedName>
</protein>
<evidence type="ECO:0000313" key="2">
    <source>
        <dbReference type="Proteomes" id="UP000204584"/>
    </source>
</evidence>
<dbReference type="RefSeq" id="YP_008438820.1">
    <property type="nucleotide sequence ID" value="NC_022098.1"/>
</dbReference>
<evidence type="ECO:0008006" key="3">
    <source>
        <dbReference type="Google" id="ProtNLM"/>
    </source>
</evidence>
<dbReference type="EMBL" id="KC977571">
    <property type="protein sequence ID" value="AGO85741.1"/>
    <property type="molecule type" value="Genomic_DNA"/>
</dbReference>
<dbReference type="KEGG" id="vg:16607528"/>